<gene>
    <name evidence="1" type="ORF">CMEL01_12853</name>
</gene>
<dbReference type="AlphaFoldDB" id="A0AAI9UW05"/>
<sequence length="210" mass="23460">MELDVIRSQQRIGEDGKGLSWLLSLCLVMQSFSIEPSLSGRWSFNHLSCVPTSGAIRKPCMFSPATTLLVFVTPQMSKIDCSLRTPRSVRMGIGLARHIQALLASLALGTTRYCIAMSYSAASLQSSPRQWPHRCMSPRQSHAGRTRWPRLPSTAKETEQRRILILEAVLAAWSETAAENLEGKRICNKSLLSCNCRRRRSIQRVAACRS</sequence>
<protein>
    <submittedName>
        <fullName evidence="1">Uncharacterized protein</fullName>
    </submittedName>
</protein>
<accession>A0AAI9UW05</accession>
<evidence type="ECO:0000313" key="1">
    <source>
        <dbReference type="EMBL" id="KAK1464092.1"/>
    </source>
</evidence>
<proteinExistence type="predicted"/>
<comment type="caution">
    <text evidence="1">The sequence shown here is derived from an EMBL/GenBank/DDBJ whole genome shotgun (WGS) entry which is preliminary data.</text>
</comment>
<organism evidence="1 2">
    <name type="scientific">Colletotrichum melonis</name>
    <dbReference type="NCBI Taxonomy" id="1209925"/>
    <lineage>
        <taxon>Eukaryota</taxon>
        <taxon>Fungi</taxon>
        <taxon>Dikarya</taxon>
        <taxon>Ascomycota</taxon>
        <taxon>Pezizomycotina</taxon>
        <taxon>Sordariomycetes</taxon>
        <taxon>Hypocreomycetidae</taxon>
        <taxon>Glomerellales</taxon>
        <taxon>Glomerellaceae</taxon>
        <taxon>Colletotrichum</taxon>
        <taxon>Colletotrichum acutatum species complex</taxon>
    </lineage>
</organism>
<evidence type="ECO:0000313" key="2">
    <source>
        <dbReference type="Proteomes" id="UP001239795"/>
    </source>
</evidence>
<keyword evidence="2" id="KW-1185">Reference proteome</keyword>
<reference evidence="1 2" key="1">
    <citation type="submission" date="2016-10" db="EMBL/GenBank/DDBJ databases">
        <title>The genome sequence of Colletotrichum fioriniae PJ7.</title>
        <authorList>
            <person name="Baroncelli R."/>
        </authorList>
    </citation>
    <scope>NUCLEOTIDE SEQUENCE [LARGE SCALE GENOMIC DNA]</scope>
    <source>
        <strain evidence="1">Col 31</strain>
    </source>
</reference>
<name>A0AAI9UW05_9PEZI</name>
<dbReference type="EMBL" id="MLGG01000006">
    <property type="protein sequence ID" value="KAK1464092.1"/>
    <property type="molecule type" value="Genomic_DNA"/>
</dbReference>
<dbReference type="Proteomes" id="UP001239795">
    <property type="component" value="Unassembled WGS sequence"/>
</dbReference>